<evidence type="ECO:0000313" key="1">
    <source>
        <dbReference type="EMBL" id="KAK7044156.1"/>
    </source>
</evidence>
<dbReference type="Proteomes" id="UP001383192">
    <property type="component" value="Unassembled WGS sequence"/>
</dbReference>
<reference evidence="1 2" key="1">
    <citation type="submission" date="2024-01" db="EMBL/GenBank/DDBJ databases">
        <title>A draft genome for a cacao thread blight-causing isolate of Paramarasmius palmivorus.</title>
        <authorList>
            <person name="Baruah I.K."/>
            <person name="Bukari Y."/>
            <person name="Amoako-Attah I."/>
            <person name="Meinhardt L.W."/>
            <person name="Bailey B.A."/>
            <person name="Cohen S.P."/>
        </authorList>
    </citation>
    <scope>NUCLEOTIDE SEQUENCE [LARGE SCALE GENOMIC DNA]</scope>
    <source>
        <strain evidence="1 2">GH-12</strain>
    </source>
</reference>
<dbReference type="SUPFAM" id="SSF52047">
    <property type="entry name" value="RNI-like"/>
    <property type="match status" value="1"/>
</dbReference>
<gene>
    <name evidence="1" type="ORF">VNI00_007876</name>
</gene>
<comment type="caution">
    <text evidence="1">The sequence shown here is derived from an EMBL/GenBank/DDBJ whole genome shotgun (WGS) entry which is preliminary data.</text>
</comment>
<sequence>MSQVVVREDVQRASPFKPISRVPSELLCEIFTQFIPRRPEDNFRLTLTHVCRLWRTVAIGLQSLWTFPDFRTPELAREMLIRSGRAPLHIQFLHTHFRLAPGMDLEQYKLAQMDILSQALSDSFRLESVHLDVPSVWLRSVLTTLIQPAPLLHSLNLGSDRCVIPLNFLSDDAPRLTRLIIDGCEFPYNSPLLRNLTSLKLSGGYETTFEERLHEALRLMPALEYLGLAEVECDTPDEEVIATLPRLRQLDLEGTQLSCSSILNHISFPATASVQITIEGADLPEEDLEDLDTFWRDIARILSPEFYKGQQRVIKTLSADGNDDIDGSSLTLKAWHTTLPFDFSLDDHPRNSPNLSVTIDWSDCDYVYDSTDSPFFDNVFKAAFRALHLPALETMQIGSFPHDDHEFLTIVLVHAFMPRLWSVPLRTLVVNGCVDYLPRLLTWYERGRPLPALETLVLTSIDLNEELVEDLYDCLECRSEEGLQLQKLIVRESGSWSGMGKLREVVGEVDFDTASDISTDGESTDGSAVEDS</sequence>
<dbReference type="InterPro" id="IPR032675">
    <property type="entry name" value="LRR_dom_sf"/>
</dbReference>
<accession>A0AAW0CZ71</accession>
<dbReference type="SUPFAM" id="SSF81383">
    <property type="entry name" value="F-box domain"/>
    <property type="match status" value="1"/>
</dbReference>
<protein>
    <recommendedName>
        <fullName evidence="3">F-box domain-containing protein</fullName>
    </recommendedName>
</protein>
<evidence type="ECO:0008006" key="3">
    <source>
        <dbReference type="Google" id="ProtNLM"/>
    </source>
</evidence>
<evidence type="ECO:0000313" key="2">
    <source>
        <dbReference type="Proteomes" id="UP001383192"/>
    </source>
</evidence>
<dbReference type="EMBL" id="JAYKXP010000026">
    <property type="protein sequence ID" value="KAK7044156.1"/>
    <property type="molecule type" value="Genomic_DNA"/>
</dbReference>
<name>A0AAW0CZ71_9AGAR</name>
<proteinExistence type="predicted"/>
<organism evidence="1 2">
    <name type="scientific">Paramarasmius palmivorus</name>
    <dbReference type="NCBI Taxonomy" id="297713"/>
    <lineage>
        <taxon>Eukaryota</taxon>
        <taxon>Fungi</taxon>
        <taxon>Dikarya</taxon>
        <taxon>Basidiomycota</taxon>
        <taxon>Agaricomycotina</taxon>
        <taxon>Agaricomycetes</taxon>
        <taxon>Agaricomycetidae</taxon>
        <taxon>Agaricales</taxon>
        <taxon>Marasmiineae</taxon>
        <taxon>Marasmiaceae</taxon>
        <taxon>Paramarasmius</taxon>
    </lineage>
</organism>
<dbReference type="Gene3D" id="1.20.1280.50">
    <property type="match status" value="1"/>
</dbReference>
<dbReference type="Gene3D" id="3.80.10.10">
    <property type="entry name" value="Ribonuclease Inhibitor"/>
    <property type="match status" value="1"/>
</dbReference>
<keyword evidence="2" id="KW-1185">Reference proteome</keyword>
<dbReference type="InterPro" id="IPR036047">
    <property type="entry name" value="F-box-like_dom_sf"/>
</dbReference>
<dbReference type="AlphaFoldDB" id="A0AAW0CZ71"/>